<evidence type="ECO:0000259" key="8">
    <source>
        <dbReference type="Pfam" id="PF14322"/>
    </source>
</evidence>
<dbReference type="PROSITE" id="PS51257">
    <property type="entry name" value="PROKAR_LIPOPROTEIN"/>
    <property type="match status" value="1"/>
</dbReference>
<feature type="chain" id="PRO_5001744814" evidence="6">
    <location>
        <begin position="24"/>
        <end position="516"/>
    </location>
</feature>
<feature type="domain" description="SusD-like N-terminal" evidence="8">
    <location>
        <begin position="26"/>
        <end position="232"/>
    </location>
</feature>
<keyword evidence="4" id="KW-0472">Membrane</keyword>
<dbReference type="Gene3D" id="1.25.40.390">
    <property type="match status" value="1"/>
</dbReference>
<gene>
    <name evidence="9" type="ORF">M094_4464</name>
</gene>
<organism evidence="9 10">
    <name type="scientific">Bacteroides uniformis str. 3978 T3 ii</name>
    <dbReference type="NCBI Taxonomy" id="1339349"/>
    <lineage>
        <taxon>Bacteria</taxon>
        <taxon>Pseudomonadati</taxon>
        <taxon>Bacteroidota</taxon>
        <taxon>Bacteroidia</taxon>
        <taxon>Bacteroidales</taxon>
        <taxon>Bacteroidaceae</taxon>
        <taxon>Bacteroides</taxon>
    </lineage>
</organism>
<evidence type="ECO:0000256" key="2">
    <source>
        <dbReference type="ARBA" id="ARBA00006275"/>
    </source>
</evidence>
<comment type="caution">
    <text evidence="9">The sequence shown here is derived from an EMBL/GenBank/DDBJ whole genome shotgun (WGS) entry which is preliminary data.</text>
</comment>
<dbReference type="GO" id="GO:0009279">
    <property type="term" value="C:cell outer membrane"/>
    <property type="evidence" value="ECO:0007669"/>
    <property type="project" value="UniProtKB-SubCell"/>
</dbReference>
<comment type="similarity">
    <text evidence="2">Belongs to the SusD family.</text>
</comment>
<reference evidence="9 10" key="1">
    <citation type="submission" date="2014-04" db="EMBL/GenBank/DDBJ databases">
        <authorList>
            <person name="Sears C."/>
            <person name="Carroll K."/>
            <person name="Sack B.R."/>
            <person name="Qadri F."/>
            <person name="Myers L.L."/>
            <person name="Chung G.-T."/>
            <person name="Escheverria P."/>
            <person name="Fraser C.M."/>
            <person name="Sadzewicz L."/>
            <person name="Shefchek K.A."/>
            <person name="Tallon L."/>
            <person name="Das S.P."/>
            <person name="Daugherty S."/>
            <person name="Mongodin E.F."/>
        </authorList>
    </citation>
    <scope>NUCLEOTIDE SEQUENCE [LARGE SCALE GENOMIC DNA]</scope>
    <source>
        <strain evidence="9 10">3978 T3 ii</strain>
    </source>
</reference>
<dbReference type="Pfam" id="PF14322">
    <property type="entry name" value="SusD-like_3"/>
    <property type="match status" value="1"/>
</dbReference>
<evidence type="ECO:0000256" key="3">
    <source>
        <dbReference type="ARBA" id="ARBA00022729"/>
    </source>
</evidence>
<evidence type="ECO:0000256" key="4">
    <source>
        <dbReference type="ARBA" id="ARBA00023136"/>
    </source>
</evidence>
<dbReference type="InterPro" id="IPR012944">
    <property type="entry name" value="SusD_RagB_dom"/>
</dbReference>
<name>A0A078S735_BACUN</name>
<evidence type="ECO:0000256" key="5">
    <source>
        <dbReference type="ARBA" id="ARBA00023237"/>
    </source>
</evidence>
<feature type="signal peptide" evidence="6">
    <location>
        <begin position="1"/>
        <end position="23"/>
    </location>
</feature>
<keyword evidence="3 6" id="KW-0732">Signal</keyword>
<evidence type="ECO:0000256" key="1">
    <source>
        <dbReference type="ARBA" id="ARBA00004442"/>
    </source>
</evidence>
<dbReference type="GeneID" id="99749912"/>
<comment type="subcellular location">
    <subcellularLocation>
        <location evidence="1">Cell outer membrane</location>
    </subcellularLocation>
</comment>
<feature type="domain" description="RagB/SusD" evidence="7">
    <location>
        <begin position="365"/>
        <end position="477"/>
    </location>
</feature>
<dbReference type="Proteomes" id="UP000028013">
    <property type="component" value="Unassembled WGS sequence"/>
</dbReference>
<sequence length="516" mass="58429">MKFLKKTFAYILPAMMVLGGATACTDFIEIDPENKVPEQGVDFTNKNNMYQPVVGAYSKVRTQGMHWCNALLMFTRDGDVWSGRTDDQGDAVAFGRKFNYNNSFWALNQVWMNFYDIIRITNAALQSLDGYAEYLAAGSEDYKTYESYCGEVRTIRAWAYYCLVTNFGPTVIYRDNLQTDFRRSTVEAVYNYMLEDLNYAIDKLPRMRPNQMEHKGAVTAFTAQALAARIYLLKGDYAQVETLTDDIIKNGGFRLYDDFYQLFKIPGKLCDESLFECQVTDYGNGSGDYLGVDQWFNFQGPNMAERYDEVVNADGTISYKQAEGTKSIGGWNFIGYEPEFVAWAEARGEGVRAETSFLKALSKTREGWQVGPTSATKTDCWNGKGYLPYNQMTLPRTTYGANNNVRIIRYAEVLLMNSEAKVRLGKDGDAGYNEVRRRAGMSTKTGVTLKDVMDERRMELCGEWCARYVDLVRTGDAATVLGPKGWTAEKTYWPIPANQLDDLPDLKLEPIDGIAE</sequence>
<dbReference type="PATRIC" id="fig|1339349.3.peg.1221"/>
<evidence type="ECO:0000259" key="7">
    <source>
        <dbReference type="Pfam" id="PF07980"/>
    </source>
</evidence>
<keyword evidence="5" id="KW-0998">Cell outer membrane</keyword>
<evidence type="ECO:0000313" key="9">
    <source>
        <dbReference type="EMBL" id="KDS52939.1"/>
    </source>
</evidence>
<dbReference type="InterPro" id="IPR033985">
    <property type="entry name" value="SusD-like_N"/>
</dbReference>
<proteinExistence type="inferred from homology"/>
<accession>A0A078S735</accession>
<dbReference type="SUPFAM" id="SSF48452">
    <property type="entry name" value="TPR-like"/>
    <property type="match status" value="1"/>
</dbReference>
<evidence type="ECO:0000313" key="10">
    <source>
        <dbReference type="Proteomes" id="UP000028013"/>
    </source>
</evidence>
<dbReference type="AlphaFoldDB" id="A0A078S735"/>
<dbReference type="InterPro" id="IPR011990">
    <property type="entry name" value="TPR-like_helical_dom_sf"/>
</dbReference>
<dbReference type="EMBL" id="JNHN01000147">
    <property type="protein sequence ID" value="KDS52939.1"/>
    <property type="molecule type" value="Genomic_DNA"/>
</dbReference>
<dbReference type="RefSeq" id="WP_005830324.1">
    <property type="nucleotide sequence ID" value="NZ_JNHN01000147.1"/>
</dbReference>
<dbReference type="Pfam" id="PF07980">
    <property type="entry name" value="SusD_RagB"/>
    <property type="match status" value="1"/>
</dbReference>
<protein>
    <submittedName>
        <fullName evidence="9">Starch-binding associating with outer membrane family protein</fullName>
    </submittedName>
</protein>
<evidence type="ECO:0000256" key="6">
    <source>
        <dbReference type="SAM" id="SignalP"/>
    </source>
</evidence>